<feature type="transmembrane region" description="Helical" evidence="6">
    <location>
        <begin position="147"/>
        <end position="169"/>
    </location>
</feature>
<evidence type="ECO:0000313" key="9">
    <source>
        <dbReference type="Proteomes" id="UP001596227"/>
    </source>
</evidence>
<feature type="domain" description="Major facilitator superfamily (MFS) profile" evidence="7">
    <location>
        <begin position="23"/>
        <end position="423"/>
    </location>
</feature>
<accession>A0ABW1UEU5</accession>
<dbReference type="InterPro" id="IPR020846">
    <property type="entry name" value="MFS_dom"/>
</dbReference>
<feature type="transmembrane region" description="Helical" evidence="6">
    <location>
        <begin position="399"/>
        <end position="419"/>
    </location>
</feature>
<feature type="transmembrane region" description="Helical" evidence="6">
    <location>
        <begin position="61"/>
        <end position="80"/>
    </location>
</feature>
<dbReference type="Gene3D" id="1.20.1250.20">
    <property type="entry name" value="MFS general substrate transporter like domains"/>
    <property type="match status" value="1"/>
</dbReference>
<evidence type="ECO:0000256" key="4">
    <source>
        <dbReference type="ARBA" id="ARBA00022989"/>
    </source>
</evidence>
<evidence type="ECO:0000256" key="6">
    <source>
        <dbReference type="SAM" id="Phobius"/>
    </source>
</evidence>
<feature type="transmembrane region" description="Helical" evidence="6">
    <location>
        <begin position="92"/>
        <end position="112"/>
    </location>
</feature>
<dbReference type="PROSITE" id="PS50850">
    <property type="entry name" value="MFS"/>
    <property type="match status" value="1"/>
</dbReference>
<dbReference type="InterPro" id="IPR036259">
    <property type="entry name" value="MFS_trans_sf"/>
</dbReference>
<dbReference type="Proteomes" id="UP001596227">
    <property type="component" value="Unassembled WGS sequence"/>
</dbReference>
<dbReference type="SUPFAM" id="SSF103473">
    <property type="entry name" value="MFS general substrate transporter"/>
    <property type="match status" value="1"/>
</dbReference>
<evidence type="ECO:0000256" key="2">
    <source>
        <dbReference type="ARBA" id="ARBA00022448"/>
    </source>
</evidence>
<gene>
    <name evidence="8" type="ORF">ACFQH1_04100</name>
</gene>
<feature type="transmembrane region" description="Helical" evidence="6">
    <location>
        <begin position="245"/>
        <end position="265"/>
    </location>
</feature>
<feature type="transmembrane region" description="Helical" evidence="6">
    <location>
        <begin position="309"/>
        <end position="327"/>
    </location>
</feature>
<feature type="transmembrane region" description="Helical" evidence="6">
    <location>
        <begin position="20"/>
        <end position="41"/>
    </location>
</feature>
<proteinExistence type="predicted"/>
<evidence type="ECO:0000256" key="3">
    <source>
        <dbReference type="ARBA" id="ARBA00022692"/>
    </source>
</evidence>
<protein>
    <submittedName>
        <fullName evidence="8">MFS transporter</fullName>
    </submittedName>
</protein>
<dbReference type="InterPro" id="IPR005829">
    <property type="entry name" value="Sugar_transporter_CS"/>
</dbReference>
<feature type="transmembrane region" description="Helical" evidence="6">
    <location>
        <begin position="118"/>
        <end position="135"/>
    </location>
</feature>
<keyword evidence="3 6" id="KW-0812">Transmembrane</keyword>
<keyword evidence="2" id="KW-0813">Transport</keyword>
<name>A0ABW1UEU5_9LACO</name>
<keyword evidence="4 6" id="KW-1133">Transmembrane helix</keyword>
<dbReference type="CDD" id="cd17316">
    <property type="entry name" value="MFS_SV2_like"/>
    <property type="match status" value="1"/>
</dbReference>
<comment type="subcellular location">
    <subcellularLocation>
        <location evidence="1">Cell membrane</location>
        <topology evidence="1">Multi-pass membrane protein</topology>
    </subcellularLocation>
</comment>
<evidence type="ECO:0000313" key="8">
    <source>
        <dbReference type="EMBL" id="MFC6294379.1"/>
    </source>
</evidence>
<dbReference type="PROSITE" id="PS00216">
    <property type="entry name" value="SUGAR_TRANSPORT_1"/>
    <property type="match status" value="1"/>
</dbReference>
<dbReference type="PANTHER" id="PTHR23508">
    <property type="entry name" value="CARBOXYLIC ACID TRANSPORTER PROTEIN HOMOLOG"/>
    <property type="match status" value="1"/>
</dbReference>
<feature type="transmembrane region" description="Helical" evidence="6">
    <location>
        <begin position="277"/>
        <end position="302"/>
    </location>
</feature>
<evidence type="ECO:0000256" key="1">
    <source>
        <dbReference type="ARBA" id="ARBA00004651"/>
    </source>
</evidence>
<evidence type="ECO:0000259" key="7">
    <source>
        <dbReference type="PROSITE" id="PS50850"/>
    </source>
</evidence>
<evidence type="ECO:0000256" key="5">
    <source>
        <dbReference type="ARBA" id="ARBA00023136"/>
    </source>
</evidence>
<dbReference type="InterPro" id="IPR005828">
    <property type="entry name" value="MFS_sugar_transport-like"/>
</dbReference>
<dbReference type="PANTHER" id="PTHR23508:SF10">
    <property type="entry name" value="CARBOXYLIC ACID TRANSPORTER PROTEIN HOMOLOG"/>
    <property type="match status" value="1"/>
</dbReference>
<dbReference type="EMBL" id="JBHSSB010000014">
    <property type="protein sequence ID" value="MFC6294379.1"/>
    <property type="molecule type" value="Genomic_DNA"/>
</dbReference>
<feature type="transmembrane region" description="Helical" evidence="6">
    <location>
        <begin position="333"/>
        <end position="357"/>
    </location>
</feature>
<sequence>MEQSLQLQTRIDQAKESPLFYKVFALVGAGMMLDAADVYMASAINSTMISAKFATLTQGSFFLSAGFLGLFIGSLVAAFLGDFYGRRRAYQLNLLLFGVFTLLGSLAPNIYILIGLRLVAAIGLGAEAVTGYAVINEFAPVKSRGKWSGAMAVIANLGAPVGLLLSTFLIAPFGWRAMFITIGIFAILLWIARRHFPESPRWLITQGRTAEAATIIHQLERNGSYESSSTTDNVASSQISKTRGLFVGIVAVSAALVCQYTFTSWAPTLLVRQGINIVHSIGFSALMMVGAPCGALLGGLLVDRIGRKWTITPSFLLVAILGLFYAHQSTASGTVITGFLLTMMMYVLIASILSVYVSELFETSFRFRGVGYANAVGKLLSTLTPYLVALILITFNPSFIFYIIAAVAVFAALVVGLFGPETKQRVIH</sequence>
<feature type="transmembrane region" description="Helical" evidence="6">
    <location>
        <begin position="369"/>
        <end position="393"/>
    </location>
</feature>
<organism evidence="8 9">
    <name type="scientific">Lactiplantibacillus daoliensis</name>
    <dbReference type="NCBI Taxonomy" id="2559916"/>
    <lineage>
        <taxon>Bacteria</taxon>
        <taxon>Bacillati</taxon>
        <taxon>Bacillota</taxon>
        <taxon>Bacilli</taxon>
        <taxon>Lactobacillales</taxon>
        <taxon>Lactobacillaceae</taxon>
        <taxon>Lactiplantibacillus</taxon>
    </lineage>
</organism>
<dbReference type="RefSeq" id="WP_137606123.1">
    <property type="nucleotide sequence ID" value="NZ_BJDH01000001.1"/>
</dbReference>
<reference evidence="9" key="1">
    <citation type="journal article" date="2019" name="Int. J. Syst. Evol. Microbiol.">
        <title>The Global Catalogue of Microorganisms (GCM) 10K type strain sequencing project: providing services to taxonomists for standard genome sequencing and annotation.</title>
        <authorList>
            <consortium name="The Broad Institute Genomics Platform"/>
            <consortium name="The Broad Institute Genome Sequencing Center for Infectious Disease"/>
            <person name="Wu L."/>
            <person name="Ma J."/>
        </authorList>
    </citation>
    <scope>NUCLEOTIDE SEQUENCE [LARGE SCALE GENOMIC DNA]</scope>
    <source>
        <strain evidence="9">CCM 8934</strain>
    </source>
</reference>
<keyword evidence="5 6" id="KW-0472">Membrane</keyword>
<keyword evidence="9" id="KW-1185">Reference proteome</keyword>
<comment type="caution">
    <text evidence="8">The sequence shown here is derived from an EMBL/GenBank/DDBJ whole genome shotgun (WGS) entry which is preliminary data.</text>
</comment>
<feature type="transmembrane region" description="Helical" evidence="6">
    <location>
        <begin position="175"/>
        <end position="192"/>
    </location>
</feature>
<dbReference type="Pfam" id="PF00083">
    <property type="entry name" value="Sugar_tr"/>
    <property type="match status" value="1"/>
</dbReference>